<dbReference type="OrthoDB" id="48782at2759"/>
<reference evidence="1" key="1">
    <citation type="submission" date="2020-06" db="EMBL/GenBank/DDBJ databases">
        <authorList>
            <consortium name="Plant Systems Biology data submission"/>
        </authorList>
    </citation>
    <scope>NUCLEOTIDE SEQUENCE</scope>
    <source>
        <strain evidence="1">D6</strain>
    </source>
</reference>
<evidence type="ECO:0000313" key="2">
    <source>
        <dbReference type="Proteomes" id="UP001153069"/>
    </source>
</evidence>
<dbReference type="Proteomes" id="UP001153069">
    <property type="component" value="Unassembled WGS sequence"/>
</dbReference>
<comment type="caution">
    <text evidence="1">The sequence shown here is derived from an EMBL/GenBank/DDBJ whole genome shotgun (WGS) entry which is preliminary data.</text>
</comment>
<dbReference type="EMBL" id="CAICTM010000026">
    <property type="protein sequence ID" value="CAB9497797.1"/>
    <property type="molecule type" value="Genomic_DNA"/>
</dbReference>
<evidence type="ECO:0000313" key="1">
    <source>
        <dbReference type="EMBL" id="CAB9497797.1"/>
    </source>
</evidence>
<proteinExistence type="predicted"/>
<gene>
    <name evidence="1" type="ORF">SEMRO_26_G017400.1</name>
</gene>
<accession>A0A9N8D7J3</accession>
<feature type="non-terminal residue" evidence="1">
    <location>
        <position position="1"/>
    </location>
</feature>
<sequence length="92" mass="10070">MLIAVPLSKNNQTVLDPGWFHMAAALLAVDHFNTRNDSIVRELGELQECGIQFGNVVAVDTGTNSHQAMEYVVEQLQEMGPVDSIAGPYNEI</sequence>
<keyword evidence="2" id="KW-1185">Reference proteome</keyword>
<organism evidence="1 2">
    <name type="scientific">Seminavis robusta</name>
    <dbReference type="NCBI Taxonomy" id="568900"/>
    <lineage>
        <taxon>Eukaryota</taxon>
        <taxon>Sar</taxon>
        <taxon>Stramenopiles</taxon>
        <taxon>Ochrophyta</taxon>
        <taxon>Bacillariophyta</taxon>
        <taxon>Bacillariophyceae</taxon>
        <taxon>Bacillariophycidae</taxon>
        <taxon>Naviculales</taxon>
        <taxon>Naviculaceae</taxon>
        <taxon>Seminavis</taxon>
    </lineage>
</organism>
<name>A0A9N8D7J3_9STRA</name>
<protein>
    <submittedName>
        <fullName evidence="1">Uncharacterized protein</fullName>
    </submittedName>
</protein>
<dbReference type="AlphaFoldDB" id="A0A9N8D7J3"/>